<evidence type="ECO:0000313" key="1">
    <source>
        <dbReference type="EMBL" id="MVT08109.1"/>
    </source>
</evidence>
<reference evidence="1 2" key="1">
    <citation type="submission" date="2019-12" db="EMBL/GenBank/DDBJ databases">
        <title>Chitinophaga sp. strain ysch24 (GDMCC 1.1355), whole genome shotgun sequence.</title>
        <authorList>
            <person name="Zhang X."/>
        </authorList>
    </citation>
    <scope>NUCLEOTIDE SEQUENCE [LARGE SCALE GENOMIC DNA]</scope>
    <source>
        <strain evidence="2">ysch24</strain>
    </source>
</reference>
<comment type="caution">
    <text evidence="1">The sequence shown here is derived from an EMBL/GenBank/DDBJ whole genome shotgun (WGS) entry which is preliminary data.</text>
</comment>
<dbReference type="EMBL" id="WRXN01000002">
    <property type="protein sequence ID" value="MVT08109.1"/>
    <property type="molecule type" value="Genomic_DNA"/>
</dbReference>
<dbReference type="Proteomes" id="UP000461730">
    <property type="component" value="Unassembled WGS sequence"/>
</dbReference>
<organism evidence="1 2">
    <name type="scientific">Chitinophaga tropicalis</name>
    <dbReference type="NCBI Taxonomy" id="2683588"/>
    <lineage>
        <taxon>Bacteria</taxon>
        <taxon>Pseudomonadati</taxon>
        <taxon>Bacteroidota</taxon>
        <taxon>Chitinophagia</taxon>
        <taxon>Chitinophagales</taxon>
        <taxon>Chitinophagaceae</taxon>
        <taxon>Chitinophaga</taxon>
    </lineage>
</organism>
<protein>
    <submittedName>
        <fullName evidence="1">Uncharacterized protein</fullName>
    </submittedName>
</protein>
<dbReference type="RefSeq" id="WP_157305524.1">
    <property type="nucleotide sequence ID" value="NZ_WRXN01000002.1"/>
</dbReference>
<sequence length="53" mass="6228">MREDNAFLSYKDTTCVRFSPEVRWTEQDDFPPGSDVALFSNNCNFKQDYLTEV</sequence>
<keyword evidence="2" id="KW-1185">Reference proteome</keyword>
<gene>
    <name evidence="1" type="ORF">GO493_07530</name>
</gene>
<proteinExistence type="predicted"/>
<name>A0A7K1U173_9BACT</name>
<dbReference type="AlphaFoldDB" id="A0A7K1U173"/>
<evidence type="ECO:0000313" key="2">
    <source>
        <dbReference type="Proteomes" id="UP000461730"/>
    </source>
</evidence>
<accession>A0A7K1U173</accession>